<name>A0ABT0H0K1_9HYPH</name>
<evidence type="ECO:0000313" key="2">
    <source>
        <dbReference type="Proteomes" id="UP001431221"/>
    </source>
</evidence>
<proteinExistence type="predicted"/>
<accession>A0ABT0H0K1</accession>
<reference evidence="1" key="1">
    <citation type="submission" date="2022-04" db="EMBL/GenBank/DDBJ databases">
        <title>Roseibium sp. CAU 1639 isolated from mud.</title>
        <authorList>
            <person name="Kim W."/>
        </authorList>
    </citation>
    <scope>NUCLEOTIDE SEQUENCE</scope>
    <source>
        <strain evidence="1">CAU 1639</strain>
    </source>
</reference>
<evidence type="ECO:0000313" key="1">
    <source>
        <dbReference type="EMBL" id="MCK7615209.1"/>
    </source>
</evidence>
<comment type="caution">
    <text evidence="1">The sequence shown here is derived from an EMBL/GenBank/DDBJ whole genome shotgun (WGS) entry which is preliminary data.</text>
</comment>
<sequence>MKARLKITDAMVDAGLDAFIDYGKETGRVPPDAAHDDFLDIDAARKGMRRALQAAAGVCLQRSGYGGAS</sequence>
<dbReference type="EMBL" id="JALNMJ010000022">
    <property type="protein sequence ID" value="MCK7615209.1"/>
    <property type="molecule type" value="Genomic_DNA"/>
</dbReference>
<keyword evidence="2" id="KW-1185">Reference proteome</keyword>
<gene>
    <name evidence="1" type="ORF">M0H32_23840</name>
</gene>
<organism evidence="1 2">
    <name type="scientific">Roseibium sediminicola</name>
    <dbReference type="NCBI Taxonomy" id="2933272"/>
    <lineage>
        <taxon>Bacteria</taxon>
        <taxon>Pseudomonadati</taxon>
        <taxon>Pseudomonadota</taxon>
        <taxon>Alphaproteobacteria</taxon>
        <taxon>Hyphomicrobiales</taxon>
        <taxon>Stappiaceae</taxon>
        <taxon>Roseibium</taxon>
    </lineage>
</organism>
<dbReference type="RefSeq" id="WP_248158280.1">
    <property type="nucleotide sequence ID" value="NZ_JALNMJ010000022.1"/>
</dbReference>
<protein>
    <submittedName>
        <fullName evidence="1">Uncharacterized protein</fullName>
    </submittedName>
</protein>
<dbReference type="Proteomes" id="UP001431221">
    <property type="component" value="Unassembled WGS sequence"/>
</dbReference>